<dbReference type="GO" id="GO:0007165">
    <property type="term" value="P:signal transduction"/>
    <property type="evidence" value="ECO:0007669"/>
    <property type="project" value="InterPro"/>
</dbReference>
<accession>A0A4P9X1L2</accession>
<gene>
    <name evidence="18" type="ORF">CAUPRSCDRAFT_5510</name>
    <name evidence="19" type="ORF">CXG81DRAFT_14185</name>
</gene>
<sequence length="1064" mass="118993">MLNASLLSPSAQFSKPAHWTSAIVPEEVAEKQKSNPFIGPDYEVNVSQIKNVKMQFAADAMRSRVKEFASYHELDIFVASWNVNNKAAPNLDAWLHGPVKKRLQGATPDVFILGFQELDTSNQAYYSSTGIREDEWTKAAEASINQLDAPYVKFASKQLVGMLIMGFVKKSLQPEVSEISVDAVGCGILGMIGNKGGVAIRFRLIDSYFCFVNSHLAADTGMVERRNQDFGDVCRRMAFSGLKESQYGDYTAWQRAHPWVCHTPDVSRFVRSGTGSKAFDQVTFSMADSPQVVSNKWSIWDCDHLVWLGDLNYRLTVPDSEIRLALSEGRYGDLLKKDQLNVEKTARHAFVNFWEADISFPPTYKYDVGTNNFDSSEKRRAPAWCDRILSMTNPIHRAAPDIDDQPASGWNEVLWYDSVPEATVSDHKPVIALHRFAVRSVDQAKLQVVQDDITRMLDIYENEATPDVHIEETQLEFGAVRFLESYTKLMMVENKGCVNAHFKVVAKPGEVDICPSWCHIYPTQSKLGPAQAMTVAVTIHVGRTGNSAAKLNIGEQSLADILIFHVEHGKDVFVSISGSWSPTVFGCPFGLLCQLPKPMARFSRAELQKTYEDYVRSVSHSTASQNALENTHQGAMGDGFAASIAEGLARSGSSKPGFSIPREIWRLVDFLYRYGMDVPYIFQRGGVPETMDYVRHCLNSGEDFDLACLLLDDDSGNRNSEPDSRPSEQATGAHDANAADAYQPPKIPRRHGRASSVHSFVDVLLTLLASSMEPVVPYRYFERIVNEGYLNFSAAKSVLVTLPPVHYNIFVYLCSFCKEILSMYSGTPQLTVDTLVSVLAPILLAQSPKTRGWISLTPNPALASQQLHGRRSEGSTQARSDFISLDRPSDMATIRLASSMAAAAALLSSPRSASSYVDKLNVLLPLWGPLGGTMEGMLCYQIPRYRPPVPLLSLFGAATMVKIEFAFFPWHWLRVSPPFLRRSLPDDFHNPWRRLDEWRFHPFFDLRNRMRAALPGFGIAVGAFTVYKGYELADARWGNTARENAEWAAWLEERNKRLHQDAHH</sequence>
<evidence type="ECO:0000256" key="3">
    <source>
        <dbReference type="ARBA" id="ARBA00004298"/>
    </source>
</evidence>
<keyword evidence="15" id="KW-0968">Cytoplasmic vesicle</keyword>
<dbReference type="InterPro" id="IPR012576">
    <property type="entry name" value="NDUFB3"/>
</dbReference>
<dbReference type="Proteomes" id="UP000268535">
    <property type="component" value="Unassembled WGS sequence"/>
</dbReference>
<evidence type="ECO:0000256" key="10">
    <source>
        <dbReference type="ARBA" id="ARBA00022792"/>
    </source>
</evidence>
<evidence type="ECO:0000313" key="20">
    <source>
        <dbReference type="Proteomes" id="UP000268535"/>
    </source>
</evidence>
<dbReference type="Pfam" id="PF00620">
    <property type="entry name" value="RhoGAP"/>
    <property type="match status" value="1"/>
</dbReference>
<dbReference type="GO" id="GO:0022900">
    <property type="term" value="P:electron transport chain"/>
    <property type="evidence" value="ECO:0007669"/>
    <property type="project" value="InterPro"/>
</dbReference>
<evidence type="ECO:0000313" key="19">
    <source>
        <dbReference type="EMBL" id="RKO99686.1"/>
    </source>
</evidence>
<dbReference type="AlphaFoldDB" id="A0A4P9X1L2"/>
<comment type="function">
    <text evidence="1">Accessory subunit of the mitochondrial membrane respiratory chain NADH dehydrogenase (Complex I), that is believed not to be involved in catalysis. Complex I functions in the transfer of electrons from NADH to the respiratory chain. The immediate electron acceptor for the enzyme is believed to be ubiquinone.</text>
</comment>
<comment type="subcellular location">
    <subcellularLocation>
        <location evidence="4">Cytoplasmic vesicle</location>
        <location evidence="4">Phagosome membrane</location>
    </subcellularLocation>
    <subcellularLocation>
        <location evidence="2">Early endosome membrane</location>
    </subcellularLocation>
    <subcellularLocation>
        <location evidence="3">Mitochondrion inner membrane</location>
        <topology evidence="3">Single-pass membrane protein</topology>
        <orientation evidence="3">Matrix side</orientation>
    </subcellularLocation>
</comment>
<name>A0A4P9X1L2_9FUNG</name>
<evidence type="ECO:0000256" key="6">
    <source>
        <dbReference type="ARBA" id="ARBA00022448"/>
    </source>
</evidence>
<dbReference type="InterPro" id="IPR000300">
    <property type="entry name" value="IPPc"/>
</dbReference>
<evidence type="ECO:0000256" key="1">
    <source>
        <dbReference type="ARBA" id="ARBA00003195"/>
    </source>
</evidence>
<keyword evidence="14" id="KW-0472">Membrane</keyword>
<evidence type="ECO:0000256" key="4">
    <source>
        <dbReference type="ARBA" id="ARBA00004580"/>
    </source>
</evidence>
<dbReference type="SUPFAM" id="SSF56219">
    <property type="entry name" value="DNase I-like"/>
    <property type="match status" value="1"/>
</dbReference>
<dbReference type="Gene3D" id="1.10.555.10">
    <property type="entry name" value="Rho GTPase activation protein"/>
    <property type="match status" value="1"/>
</dbReference>
<dbReference type="InterPro" id="IPR008936">
    <property type="entry name" value="Rho_GTPase_activation_prot"/>
</dbReference>
<keyword evidence="8" id="KW-0812">Transmembrane</keyword>
<evidence type="ECO:0000256" key="13">
    <source>
        <dbReference type="ARBA" id="ARBA00023128"/>
    </source>
</evidence>
<dbReference type="OrthoDB" id="7862313at2759"/>
<dbReference type="Gene3D" id="3.60.10.10">
    <property type="entry name" value="Endonuclease/exonuclease/phosphatase"/>
    <property type="match status" value="1"/>
</dbReference>
<reference evidence="19" key="2">
    <citation type="submission" date="2018-04" db="EMBL/GenBank/DDBJ databases">
        <title>Leveraging single-cell genomics to expand the Fungal Tree of Life.</title>
        <authorList>
            <consortium name="DOE Joint Genome Institute"/>
            <person name="Ahrendt S.R."/>
            <person name="Quandt C.A."/>
            <person name="Ciobanu D."/>
            <person name="Clum A."/>
            <person name="Salamov A."/>
            <person name="Andreopoulos B."/>
            <person name="Cheng J.-F."/>
            <person name="Woyke T."/>
            <person name="Pelin A."/>
            <person name="Henrissat B."/>
            <person name="Benny G.L."/>
            <person name="Smith M.E."/>
            <person name="James T.Y."/>
            <person name="Grigoriev I.V."/>
        </authorList>
    </citation>
    <scope>NUCLEOTIDE SEQUENCE</scope>
    <source>
        <strain evidence="19">ATCC 52028</strain>
    </source>
</reference>
<keyword evidence="21" id="KW-1185">Reference proteome</keyword>
<reference evidence="20 21" key="1">
    <citation type="journal article" date="2018" name="Nat. Microbiol.">
        <title>Leveraging single-cell genomics to expand the fungal tree of life.</title>
        <authorList>
            <person name="Ahrendt S.R."/>
            <person name="Quandt C.A."/>
            <person name="Ciobanu D."/>
            <person name="Clum A."/>
            <person name="Salamov A."/>
            <person name="Andreopoulos B."/>
            <person name="Cheng J.F."/>
            <person name="Woyke T."/>
            <person name="Pelin A."/>
            <person name="Henrissat B."/>
            <person name="Reynolds N.K."/>
            <person name="Benny G.L."/>
            <person name="Smith M.E."/>
            <person name="James T.Y."/>
            <person name="Grigoriev I.V."/>
        </authorList>
    </citation>
    <scope>NUCLEOTIDE SEQUENCE [LARGE SCALE GENOMIC DNA]</scope>
    <source>
        <strain evidence="20 21">ATCC 52028</strain>
    </source>
</reference>
<feature type="region of interest" description="Disordered" evidence="16">
    <location>
        <begin position="715"/>
        <end position="751"/>
    </location>
</feature>
<dbReference type="GO" id="GO:0031901">
    <property type="term" value="C:early endosome membrane"/>
    <property type="evidence" value="ECO:0007669"/>
    <property type="project" value="UniProtKB-SubCell"/>
</dbReference>
<dbReference type="InterPro" id="IPR000198">
    <property type="entry name" value="RhoGAP_dom"/>
</dbReference>
<keyword evidence="10" id="KW-0999">Mitochondrion inner membrane</keyword>
<dbReference type="GO" id="GO:0004439">
    <property type="term" value="F:phosphatidylinositol-4,5-bisphosphate 5-phosphatase activity"/>
    <property type="evidence" value="ECO:0007669"/>
    <property type="project" value="TreeGrafter"/>
</dbReference>
<evidence type="ECO:0000256" key="11">
    <source>
        <dbReference type="ARBA" id="ARBA00022982"/>
    </source>
</evidence>
<dbReference type="InterPro" id="IPR046985">
    <property type="entry name" value="IP5"/>
</dbReference>
<feature type="compositionally biased region" description="Low complexity" evidence="16">
    <location>
        <begin position="730"/>
        <end position="741"/>
    </location>
</feature>
<dbReference type="EMBL" id="ML014265">
    <property type="protein sequence ID" value="RKO99686.1"/>
    <property type="molecule type" value="Genomic_DNA"/>
</dbReference>
<keyword evidence="7" id="KW-0679">Respiratory chain</keyword>
<dbReference type="Gene3D" id="2.60.40.10">
    <property type="entry name" value="Immunoglobulins"/>
    <property type="match status" value="1"/>
</dbReference>
<protein>
    <submittedName>
        <fullName evidence="18">DNase I-like protein</fullName>
    </submittedName>
</protein>
<dbReference type="InterPro" id="IPR048869">
    <property type="entry name" value="OCRL-1_2_ASH"/>
</dbReference>
<evidence type="ECO:0000259" key="17">
    <source>
        <dbReference type="PROSITE" id="PS50238"/>
    </source>
</evidence>
<evidence type="ECO:0000256" key="14">
    <source>
        <dbReference type="ARBA" id="ARBA00023136"/>
    </source>
</evidence>
<dbReference type="GO" id="GO:0046856">
    <property type="term" value="P:phosphatidylinositol dephosphorylation"/>
    <property type="evidence" value="ECO:0007669"/>
    <property type="project" value="InterPro"/>
</dbReference>
<reference evidence="18" key="3">
    <citation type="submission" date="2018-08" db="EMBL/GenBank/DDBJ databases">
        <title>Leveraging single-cell genomics to expand the Fungal Tree of Life.</title>
        <authorList>
            <consortium name="DOE Joint Genome Institute"/>
            <person name="Ahrendt S.R."/>
            <person name="Quandt C.A."/>
            <person name="Ciobanu D."/>
            <person name="Clum A."/>
            <person name="Salamov A."/>
            <person name="Andreopoulos B."/>
            <person name="Cheng J.-F."/>
            <person name="Woyke T."/>
            <person name="Pelin A."/>
            <person name="Henrissat B."/>
            <person name="Reynolds N."/>
            <person name="Benny G.L."/>
            <person name="Smith M.E."/>
            <person name="James T.Y."/>
            <person name="Grigoriev I.V."/>
        </authorList>
    </citation>
    <scope>NUCLEOTIDE SEQUENCE</scope>
    <source>
        <strain evidence="18">ATCC 52028</strain>
    </source>
</reference>
<evidence type="ECO:0000256" key="16">
    <source>
        <dbReference type="SAM" id="MobiDB-lite"/>
    </source>
</evidence>
<keyword evidence="12" id="KW-1133">Transmembrane helix</keyword>
<proteinExistence type="inferred from homology"/>
<evidence type="ECO:0000256" key="2">
    <source>
        <dbReference type="ARBA" id="ARBA00004146"/>
    </source>
</evidence>
<comment type="similarity">
    <text evidence="5">Belongs to the complex I NDUFB3 subunit family.</text>
</comment>
<dbReference type="PANTHER" id="PTHR11200">
    <property type="entry name" value="INOSITOL 5-PHOSPHATASE"/>
    <property type="match status" value="1"/>
</dbReference>
<evidence type="ECO:0000256" key="5">
    <source>
        <dbReference type="ARBA" id="ARBA00005667"/>
    </source>
</evidence>
<dbReference type="Pfam" id="PF22669">
    <property type="entry name" value="Exo_endo_phos2"/>
    <property type="match status" value="1"/>
</dbReference>
<keyword evidence="11" id="KW-0249">Electron transport</keyword>
<keyword evidence="9" id="KW-0967">Endosome</keyword>
<dbReference type="Pfam" id="PF21310">
    <property type="entry name" value="OCRL-like_ASH"/>
    <property type="match status" value="1"/>
</dbReference>
<dbReference type="GO" id="GO:0005743">
    <property type="term" value="C:mitochondrial inner membrane"/>
    <property type="evidence" value="ECO:0007669"/>
    <property type="project" value="UniProtKB-SubCell"/>
</dbReference>
<evidence type="ECO:0000313" key="18">
    <source>
        <dbReference type="EMBL" id="RKO98060.1"/>
    </source>
</evidence>
<evidence type="ECO:0000256" key="9">
    <source>
        <dbReference type="ARBA" id="ARBA00022753"/>
    </source>
</evidence>
<evidence type="ECO:0000256" key="8">
    <source>
        <dbReference type="ARBA" id="ARBA00022692"/>
    </source>
</evidence>
<dbReference type="Proteomes" id="UP000274922">
    <property type="component" value="Unassembled WGS sequence"/>
</dbReference>
<dbReference type="SMART" id="SM00128">
    <property type="entry name" value="IPPc"/>
    <property type="match status" value="1"/>
</dbReference>
<keyword evidence="6" id="KW-0813">Transport</keyword>
<feature type="domain" description="Rho-GAP" evidence="17">
    <location>
        <begin position="642"/>
        <end position="883"/>
    </location>
</feature>
<dbReference type="PROSITE" id="PS50238">
    <property type="entry name" value="RHOGAP"/>
    <property type="match status" value="1"/>
</dbReference>
<evidence type="ECO:0000256" key="7">
    <source>
        <dbReference type="ARBA" id="ARBA00022660"/>
    </source>
</evidence>
<dbReference type="SUPFAM" id="SSF48350">
    <property type="entry name" value="GTPase activation domain, GAP"/>
    <property type="match status" value="1"/>
</dbReference>
<dbReference type="PANTHER" id="PTHR11200:SF300">
    <property type="entry name" value="TYPE II INOSITOL 1,4,5-TRISPHOSPHATE 5-PHOSPHATASE"/>
    <property type="match status" value="1"/>
</dbReference>
<evidence type="ECO:0000256" key="12">
    <source>
        <dbReference type="ARBA" id="ARBA00022989"/>
    </source>
</evidence>
<dbReference type="STRING" id="1555241.A0A4P9X1L2"/>
<dbReference type="EMBL" id="ML009121">
    <property type="protein sequence ID" value="RKO98060.1"/>
    <property type="molecule type" value="Genomic_DNA"/>
</dbReference>
<dbReference type="Pfam" id="PF08122">
    <property type="entry name" value="NDUF_B12"/>
    <property type="match status" value="1"/>
</dbReference>
<dbReference type="SMART" id="SM00324">
    <property type="entry name" value="RhoGAP"/>
    <property type="match status" value="1"/>
</dbReference>
<organism evidence="18 20">
    <name type="scientific">Caulochytrium protostelioides</name>
    <dbReference type="NCBI Taxonomy" id="1555241"/>
    <lineage>
        <taxon>Eukaryota</taxon>
        <taxon>Fungi</taxon>
        <taxon>Fungi incertae sedis</taxon>
        <taxon>Chytridiomycota</taxon>
        <taxon>Chytridiomycota incertae sedis</taxon>
        <taxon>Chytridiomycetes</taxon>
        <taxon>Caulochytriales</taxon>
        <taxon>Caulochytriaceae</taxon>
        <taxon>Caulochytrium</taxon>
    </lineage>
</organism>
<evidence type="ECO:0000313" key="21">
    <source>
        <dbReference type="Proteomes" id="UP000274922"/>
    </source>
</evidence>
<keyword evidence="13" id="KW-0496">Mitochondrion</keyword>
<evidence type="ECO:0000256" key="15">
    <source>
        <dbReference type="ARBA" id="ARBA00023329"/>
    </source>
</evidence>
<dbReference type="InterPro" id="IPR036691">
    <property type="entry name" value="Endo/exonu/phosph_ase_sf"/>
</dbReference>
<dbReference type="InterPro" id="IPR013783">
    <property type="entry name" value="Ig-like_fold"/>
</dbReference>